<evidence type="ECO:0000313" key="10">
    <source>
        <dbReference type="Proteomes" id="UP000218944"/>
    </source>
</evidence>
<accession>A0A2A2DCQ4</accession>
<evidence type="ECO:0000256" key="5">
    <source>
        <dbReference type="ARBA" id="ARBA00023136"/>
    </source>
</evidence>
<protein>
    <recommendedName>
        <fullName evidence="8">RDD domain-containing protein</fullName>
    </recommendedName>
</protein>
<keyword evidence="4 7" id="KW-1133">Transmembrane helix</keyword>
<dbReference type="Proteomes" id="UP000218944">
    <property type="component" value="Unassembled WGS sequence"/>
</dbReference>
<comment type="caution">
    <text evidence="9">The sequence shown here is derived from an EMBL/GenBank/DDBJ whole genome shotgun (WGS) entry which is preliminary data.</text>
</comment>
<evidence type="ECO:0000259" key="8">
    <source>
        <dbReference type="Pfam" id="PF06271"/>
    </source>
</evidence>
<sequence length="332" mass="34825">MTIRPERPVVPSAPSARSTPATSGRGTIQLRTAAQPPRTTAAAAPAPQVWPDARAREAGPAPLPAAPERQALPAPAPSSTDRPAADRSAPDRPASDRSAPDRAASDRQASDRQASDRQASDRSAAVSGGAAGGWAQQVQQLARQRPQGADAPAPWKPPKDDPFLRAAQEQGRPAGLGRRLAARLLDSAVLGAVVSAAAVPLWSKAAEHIDTKVEQAKQSGRTVTVWLLDGTTGTYLGIVLAVLLVAGVVLEALPTAKWGRTLGKKLCGVRVLDIESHDTPGFGAALRRWLVYGVLGILGAGVLGVLWCLFDRPWRQCWHDKAARTFVAAKSG</sequence>
<dbReference type="EMBL" id="NSJV01000191">
    <property type="protein sequence ID" value="PAU49130.1"/>
    <property type="molecule type" value="Genomic_DNA"/>
</dbReference>
<keyword evidence="5 7" id="KW-0472">Membrane</keyword>
<evidence type="ECO:0000256" key="7">
    <source>
        <dbReference type="SAM" id="Phobius"/>
    </source>
</evidence>
<feature type="compositionally biased region" description="Low complexity" evidence="6">
    <location>
        <begin position="31"/>
        <end position="47"/>
    </location>
</feature>
<evidence type="ECO:0000313" key="9">
    <source>
        <dbReference type="EMBL" id="PAU49130.1"/>
    </source>
</evidence>
<feature type="compositionally biased region" description="Low complexity" evidence="6">
    <location>
        <begin position="121"/>
        <end position="153"/>
    </location>
</feature>
<name>A0A2A2DCQ4_9ACTN</name>
<feature type="compositionally biased region" description="Low complexity" evidence="6">
    <location>
        <begin position="9"/>
        <end position="23"/>
    </location>
</feature>
<evidence type="ECO:0000256" key="4">
    <source>
        <dbReference type="ARBA" id="ARBA00022989"/>
    </source>
</evidence>
<feature type="transmembrane region" description="Helical" evidence="7">
    <location>
        <begin position="289"/>
        <end position="310"/>
    </location>
</feature>
<feature type="transmembrane region" description="Helical" evidence="7">
    <location>
        <begin position="223"/>
        <end position="250"/>
    </location>
</feature>
<keyword evidence="10" id="KW-1185">Reference proteome</keyword>
<feature type="transmembrane region" description="Helical" evidence="7">
    <location>
        <begin position="180"/>
        <end position="202"/>
    </location>
</feature>
<dbReference type="InterPro" id="IPR051791">
    <property type="entry name" value="Pra-immunoreactive"/>
</dbReference>
<gene>
    <name evidence="9" type="ORF">CK936_09660</name>
</gene>
<feature type="compositionally biased region" description="Basic and acidic residues" evidence="6">
    <location>
        <begin position="83"/>
        <end position="120"/>
    </location>
</feature>
<dbReference type="Pfam" id="PF06271">
    <property type="entry name" value="RDD"/>
    <property type="match status" value="1"/>
</dbReference>
<feature type="domain" description="RDD" evidence="8">
    <location>
        <begin position="174"/>
        <end position="323"/>
    </location>
</feature>
<feature type="region of interest" description="Disordered" evidence="6">
    <location>
        <begin position="1"/>
        <end position="163"/>
    </location>
</feature>
<comment type="subcellular location">
    <subcellularLocation>
        <location evidence="1">Cell membrane</location>
        <topology evidence="1">Multi-pass membrane protein</topology>
    </subcellularLocation>
</comment>
<organism evidence="9 10">
    <name type="scientific">Streptomyces albireticuli</name>
    <dbReference type="NCBI Taxonomy" id="1940"/>
    <lineage>
        <taxon>Bacteria</taxon>
        <taxon>Bacillati</taxon>
        <taxon>Actinomycetota</taxon>
        <taxon>Actinomycetes</taxon>
        <taxon>Kitasatosporales</taxon>
        <taxon>Streptomycetaceae</taxon>
        <taxon>Streptomyces</taxon>
    </lineage>
</organism>
<reference evidence="9 10" key="1">
    <citation type="submission" date="2017-08" db="EMBL/GenBank/DDBJ databases">
        <title>Genome sequence of Streptomyces albireticuli NRRL B-1670.</title>
        <authorList>
            <person name="Graham D.E."/>
            <person name="Mahan K.M."/>
            <person name="Klingeman D.M."/>
            <person name="Hettich R.L."/>
            <person name="Parry R.J."/>
            <person name="Spain J.C."/>
        </authorList>
    </citation>
    <scope>NUCLEOTIDE SEQUENCE [LARGE SCALE GENOMIC DNA]</scope>
    <source>
        <strain evidence="9 10">NRRL B-1670</strain>
    </source>
</reference>
<proteinExistence type="predicted"/>
<dbReference type="GO" id="GO:0005886">
    <property type="term" value="C:plasma membrane"/>
    <property type="evidence" value="ECO:0007669"/>
    <property type="project" value="UniProtKB-SubCell"/>
</dbReference>
<evidence type="ECO:0000256" key="3">
    <source>
        <dbReference type="ARBA" id="ARBA00022692"/>
    </source>
</evidence>
<dbReference type="AlphaFoldDB" id="A0A2A2DCQ4"/>
<keyword evidence="2" id="KW-1003">Cell membrane</keyword>
<dbReference type="InterPro" id="IPR010432">
    <property type="entry name" value="RDD"/>
</dbReference>
<dbReference type="PANTHER" id="PTHR36115:SF4">
    <property type="entry name" value="MEMBRANE PROTEIN"/>
    <property type="match status" value="1"/>
</dbReference>
<evidence type="ECO:0000256" key="6">
    <source>
        <dbReference type="SAM" id="MobiDB-lite"/>
    </source>
</evidence>
<dbReference type="PANTHER" id="PTHR36115">
    <property type="entry name" value="PROLINE-RICH ANTIGEN HOMOLOG-RELATED"/>
    <property type="match status" value="1"/>
</dbReference>
<keyword evidence="3 7" id="KW-0812">Transmembrane</keyword>
<evidence type="ECO:0000256" key="1">
    <source>
        <dbReference type="ARBA" id="ARBA00004651"/>
    </source>
</evidence>
<evidence type="ECO:0000256" key="2">
    <source>
        <dbReference type="ARBA" id="ARBA00022475"/>
    </source>
</evidence>